<keyword evidence="4" id="KW-1185">Reference proteome</keyword>
<dbReference type="InterPro" id="IPR041657">
    <property type="entry name" value="HTH_17"/>
</dbReference>
<dbReference type="Proteomes" id="UP000266934">
    <property type="component" value="Chromosome"/>
</dbReference>
<dbReference type="InterPro" id="IPR009061">
    <property type="entry name" value="DNA-bd_dom_put_sf"/>
</dbReference>
<dbReference type="SUPFAM" id="SSF46955">
    <property type="entry name" value="Putative DNA-binding domain"/>
    <property type="match status" value="1"/>
</dbReference>
<evidence type="ECO:0000313" key="4">
    <source>
        <dbReference type="Proteomes" id="UP000266934"/>
    </source>
</evidence>
<proteinExistence type="predicted"/>
<feature type="compositionally biased region" description="Low complexity" evidence="1">
    <location>
        <begin position="88"/>
        <end position="106"/>
    </location>
</feature>
<feature type="domain" description="Helix-turn-helix" evidence="2">
    <location>
        <begin position="22"/>
        <end position="69"/>
    </location>
</feature>
<sequence>MGTVKSRSRKGVPAPPCGFGALTVPEAAAYLRVSRSSVYNLFERGDLRPIKVGGRTLIRKADVDALLDREARTSGPWARSNRGEAARAARTASASASASAAVDVFA</sequence>
<dbReference type="EMBL" id="AP018907">
    <property type="protein sequence ID" value="BBF92126.1"/>
    <property type="molecule type" value="Genomic_DNA"/>
</dbReference>
<dbReference type="KEGG" id="blag:BLTE_08110"/>
<evidence type="ECO:0000313" key="3">
    <source>
        <dbReference type="EMBL" id="BBF92126.1"/>
    </source>
</evidence>
<dbReference type="NCBIfam" id="TIGR01764">
    <property type="entry name" value="excise"/>
    <property type="match status" value="1"/>
</dbReference>
<dbReference type="GO" id="GO:0003677">
    <property type="term" value="F:DNA binding"/>
    <property type="evidence" value="ECO:0007669"/>
    <property type="project" value="InterPro"/>
</dbReference>
<dbReference type="RefSeq" id="WP_197723266.1">
    <property type="nucleotide sequence ID" value="NZ_AP018907.1"/>
</dbReference>
<protein>
    <recommendedName>
        <fullName evidence="2">Helix-turn-helix domain-containing protein</fullName>
    </recommendedName>
</protein>
<feature type="region of interest" description="Disordered" evidence="1">
    <location>
        <begin position="72"/>
        <end position="106"/>
    </location>
</feature>
<accession>A0A348FXU3</accession>
<dbReference type="InterPro" id="IPR010093">
    <property type="entry name" value="SinI_DNA-bd"/>
</dbReference>
<name>A0A348FXU3_9HYPH</name>
<dbReference type="AlphaFoldDB" id="A0A348FXU3"/>
<evidence type="ECO:0000256" key="1">
    <source>
        <dbReference type="SAM" id="MobiDB-lite"/>
    </source>
</evidence>
<evidence type="ECO:0000259" key="2">
    <source>
        <dbReference type="Pfam" id="PF12728"/>
    </source>
</evidence>
<gene>
    <name evidence="3" type="ORF">BLTE_08110</name>
</gene>
<organism evidence="3 4">
    <name type="scientific">Blastochloris tepida</name>
    <dbReference type="NCBI Taxonomy" id="2233851"/>
    <lineage>
        <taxon>Bacteria</taxon>
        <taxon>Pseudomonadati</taxon>
        <taxon>Pseudomonadota</taxon>
        <taxon>Alphaproteobacteria</taxon>
        <taxon>Hyphomicrobiales</taxon>
        <taxon>Blastochloridaceae</taxon>
        <taxon>Blastochloris</taxon>
    </lineage>
</organism>
<dbReference type="Pfam" id="PF12728">
    <property type="entry name" value="HTH_17"/>
    <property type="match status" value="1"/>
</dbReference>
<reference evidence="3 4" key="1">
    <citation type="submission" date="2018-08" db="EMBL/GenBank/DDBJ databases">
        <title>Complete genome sequencing of Blastochloris tepida GI.</title>
        <authorList>
            <person name="Tsukatani Y."/>
            <person name="Mori H."/>
        </authorList>
    </citation>
    <scope>NUCLEOTIDE SEQUENCE [LARGE SCALE GENOMIC DNA]</scope>
    <source>
        <strain evidence="3 4">GI</strain>
    </source>
</reference>